<reference evidence="2" key="2">
    <citation type="submission" date="2023-05" db="EMBL/GenBank/DDBJ databases">
        <authorList>
            <consortium name="Lawrence Berkeley National Laboratory"/>
            <person name="Steindorff A."/>
            <person name="Hensen N."/>
            <person name="Bonometti L."/>
            <person name="Westerberg I."/>
            <person name="Brannstrom I.O."/>
            <person name="Guillou S."/>
            <person name="Cros-Aarteil S."/>
            <person name="Calhoun S."/>
            <person name="Haridas S."/>
            <person name="Kuo A."/>
            <person name="Mondo S."/>
            <person name="Pangilinan J."/>
            <person name="Riley R."/>
            <person name="Labutti K."/>
            <person name="Andreopoulos B."/>
            <person name="Lipzen A."/>
            <person name="Chen C."/>
            <person name="Yanf M."/>
            <person name="Daum C."/>
            <person name="Ng V."/>
            <person name="Clum A."/>
            <person name="Ohm R."/>
            <person name="Martin F."/>
            <person name="Silar P."/>
            <person name="Natvig D."/>
            <person name="Lalanne C."/>
            <person name="Gautier V."/>
            <person name="Ament-Velasquez S.L."/>
            <person name="Kruys A."/>
            <person name="Hutchinson M.I."/>
            <person name="Powell A.J."/>
            <person name="Barry K."/>
            <person name="Miller A.N."/>
            <person name="Grigoriev I.V."/>
            <person name="Debuchy R."/>
            <person name="Gladieux P."/>
            <person name="Thoren M.H."/>
            <person name="Johannesson H."/>
        </authorList>
    </citation>
    <scope>NUCLEOTIDE SEQUENCE</scope>
    <source>
        <strain evidence="2">CBS 508.74</strain>
    </source>
</reference>
<feature type="compositionally biased region" description="Basic residues" evidence="1">
    <location>
        <begin position="89"/>
        <end position="100"/>
    </location>
</feature>
<evidence type="ECO:0000256" key="1">
    <source>
        <dbReference type="SAM" id="MobiDB-lite"/>
    </source>
</evidence>
<dbReference type="RefSeq" id="XP_064671090.1">
    <property type="nucleotide sequence ID" value="XM_064810346.1"/>
</dbReference>
<organism evidence="2 3">
    <name type="scientific">Canariomyces notabilis</name>
    <dbReference type="NCBI Taxonomy" id="2074819"/>
    <lineage>
        <taxon>Eukaryota</taxon>
        <taxon>Fungi</taxon>
        <taxon>Dikarya</taxon>
        <taxon>Ascomycota</taxon>
        <taxon>Pezizomycotina</taxon>
        <taxon>Sordariomycetes</taxon>
        <taxon>Sordariomycetidae</taxon>
        <taxon>Sordariales</taxon>
        <taxon>Chaetomiaceae</taxon>
        <taxon>Canariomyces</taxon>
    </lineage>
</organism>
<dbReference type="AlphaFoldDB" id="A0AAN6TFN3"/>
<name>A0AAN6TFN3_9PEZI</name>
<protein>
    <submittedName>
        <fullName evidence="2">Uncharacterized protein</fullName>
    </submittedName>
</protein>
<comment type="caution">
    <text evidence="2">The sequence shown here is derived from an EMBL/GenBank/DDBJ whole genome shotgun (WGS) entry which is preliminary data.</text>
</comment>
<feature type="region of interest" description="Disordered" evidence="1">
    <location>
        <begin position="67"/>
        <end position="116"/>
    </location>
</feature>
<evidence type="ECO:0000313" key="3">
    <source>
        <dbReference type="Proteomes" id="UP001302812"/>
    </source>
</evidence>
<dbReference type="Proteomes" id="UP001302812">
    <property type="component" value="Unassembled WGS sequence"/>
</dbReference>
<evidence type="ECO:0000313" key="2">
    <source>
        <dbReference type="EMBL" id="KAK4113520.1"/>
    </source>
</evidence>
<sequence>MRTKKNSRASGPFPFLPHKSGKQIHDRAEIWEIRAMQKSERKLQFHAPFRFPLFRLASSTLHPSAFSTLRGPANPSLQQGVAGPSSPPPRRHYGASRSRRSGTGLGLTGRPVKTRPSAHTNHVLNPWVFASDPLNLDSPVLTEPLWWRKSGRDRLKRIEIFFLFATPRVKETGLIKSPTSDCTRLSLCCGQALRTAHAYPHVCYMKPSPS</sequence>
<keyword evidence="3" id="KW-1185">Reference proteome</keyword>
<dbReference type="GeneID" id="89934471"/>
<accession>A0AAN6TFN3</accession>
<feature type="region of interest" description="Disordered" evidence="1">
    <location>
        <begin position="1"/>
        <end position="21"/>
    </location>
</feature>
<dbReference type="EMBL" id="MU853339">
    <property type="protein sequence ID" value="KAK4113520.1"/>
    <property type="molecule type" value="Genomic_DNA"/>
</dbReference>
<proteinExistence type="predicted"/>
<gene>
    <name evidence="2" type="ORF">N656DRAFT_624964</name>
</gene>
<reference evidence="2" key="1">
    <citation type="journal article" date="2023" name="Mol. Phylogenet. Evol.">
        <title>Genome-scale phylogeny and comparative genomics of the fungal order Sordariales.</title>
        <authorList>
            <person name="Hensen N."/>
            <person name="Bonometti L."/>
            <person name="Westerberg I."/>
            <person name="Brannstrom I.O."/>
            <person name="Guillou S."/>
            <person name="Cros-Aarteil S."/>
            <person name="Calhoun S."/>
            <person name="Haridas S."/>
            <person name="Kuo A."/>
            <person name="Mondo S."/>
            <person name="Pangilinan J."/>
            <person name="Riley R."/>
            <person name="LaButti K."/>
            <person name="Andreopoulos B."/>
            <person name="Lipzen A."/>
            <person name="Chen C."/>
            <person name="Yan M."/>
            <person name="Daum C."/>
            <person name="Ng V."/>
            <person name="Clum A."/>
            <person name="Steindorff A."/>
            <person name="Ohm R.A."/>
            <person name="Martin F."/>
            <person name="Silar P."/>
            <person name="Natvig D.O."/>
            <person name="Lalanne C."/>
            <person name="Gautier V."/>
            <person name="Ament-Velasquez S.L."/>
            <person name="Kruys A."/>
            <person name="Hutchinson M.I."/>
            <person name="Powell A.J."/>
            <person name="Barry K."/>
            <person name="Miller A.N."/>
            <person name="Grigoriev I.V."/>
            <person name="Debuchy R."/>
            <person name="Gladieux P."/>
            <person name="Hiltunen Thoren M."/>
            <person name="Johannesson H."/>
        </authorList>
    </citation>
    <scope>NUCLEOTIDE SEQUENCE</scope>
    <source>
        <strain evidence="2">CBS 508.74</strain>
    </source>
</reference>